<organism evidence="1 2">
    <name type="scientific">Diploptera punctata</name>
    <name type="common">Pacific beetle cockroach</name>
    <dbReference type="NCBI Taxonomy" id="6984"/>
    <lineage>
        <taxon>Eukaryota</taxon>
        <taxon>Metazoa</taxon>
        <taxon>Ecdysozoa</taxon>
        <taxon>Arthropoda</taxon>
        <taxon>Hexapoda</taxon>
        <taxon>Insecta</taxon>
        <taxon>Pterygota</taxon>
        <taxon>Neoptera</taxon>
        <taxon>Polyneoptera</taxon>
        <taxon>Dictyoptera</taxon>
        <taxon>Blattodea</taxon>
        <taxon>Blaberoidea</taxon>
        <taxon>Blaberidae</taxon>
        <taxon>Diplopterinae</taxon>
        <taxon>Diploptera</taxon>
    </lineage>
</organism>
<comment type="caution">
    <text evidence="1">The sequence shown here is derived from an EMBL/GenBank/DDBJ whole genome shotgun (WGS) entry which is preliminary data.</text>
</comment>
<evidence type="ECO:0000313" key="2">
    <source>
        <dbReference type="Proteomes" id="UP001233999"/>
    </source>
</evidence>
<feature type="non-terminal residue" evidence="1">
    <location>
        <position position="65"/>
    </location>
</feature>
<dbReference type="Proteomes" id="UP001233999">
    <property type="component" value="Unassembled WGS sequence"/>
</dbReference>
<gene>
    <name evidence="1" type="ORF">L9F63_023086</name>
</gene>
<protein>
    <submittedName>
        <fullName evidence="1">Uncharacterized protein</fullName>
    </submittedName>
</protein>
<name>A0AAD7ZM25_DIPPU</name>
<dbReference type="AlphaFoldDB" id="A0AAD7ZM25"/>
<reference evidence="1" key="2">
    <citation type="submission" date="2023-05" db="EMBL/GenBank/DDBJ databases">
        <authorList>
            <person name="Fouks B."/>
        </authorList>
    </citation>
    <scope>NUCLEOTIDE SEQUENCE</scope>
    <source>
        <strain evidence="1">Stay&amp;Tobe</strain>
        <tissue evidence="1">Testes</tissue>
    </source>
</reference>
<sequence>ASYPLSRATGHVQEEKPLVTTEISPQINFFDKDIDSTIWLRNRLEIRSEYITSHLFLITVWFFYV</sequence>
<feature type="non-terminal residue" evidence="1">
    <location>
        <position position="1"/>
    </location>
</feature>
<dbReference type="EMBL" id="JASPKZ010007793">
    <property type="protein sequence ID" value="KAJ9582572.1"/>
    <property type="molecule type" value="Genomic_DNA"/>
</dbReference>
<keyword evidence="2" id="KW-1185">Reference proteome</keyword>
<reference evidence="1" key="1">
    <citation type="journal article" date="2023" name="IScience">
        <title>Live-bearing cockroach genome reveals convergent evolutionary mechanisms linked to viviparity in insects and beyond.</title>
        <authorList>
            <person name="Fouks B."/>
            <person name="Harrison M.C."/>
            <person name="Mikhailova A.A."/>
            <person name="Marchal E."/>
            <person name="English S."/>
            <person name="Carruthers M."/>
            <person name="Jennings E.C."/>
            <person name="Chiamaka E.L."/>
            <person name="Frigard R.A."/>
            <person name="Pippel M."/>
            <person name="Attardo G.M."/>
            <person name="Benoit J.B."/>
            <person name="Bornberg-Bauer E."/>
            <person name="Tobe S.S."/>
        </authorList>
    </citation>
    <scope>NUCLEOTIDE SEQUENCE</scope>
    <source>
        <strain evidence="1">Stay&amp;Tobe</strain>
    </source>
</reference>
<accession>A0AAD7ZM25</accession>
<proteinExistence type="predicted"/>
<evidence type="ECO:0000313" key="1">
    <source>
        <dbReference type="EMBL" id="KAJ9582572.1"/>
    </source>
</evidence>